<keyword evidence="4" id="KW-1185">Reference proteome</keyword>
<sequence>MSAERPAKRRRFTSDIVTLKVGESKSETFTIHADTLKQHSPFFKAALDKKWREGQSLQVDFPEDEPDTIEAYLGWLHDGKVEAPESPGTDDLTFPFLAKLYVLGEKIQDNAFCNSVIDKITEVLDSPEWEDSSPGFSSSNIIYDGTPDDSPARTLFAFYFLHYGNFKKDESMDRLHPAFLRDILVLHSSRKDPTPNAPLSPKRQEWHKKT</sequence>
<evidence type="ECO:0000313" key="4">
    <source>
        <dbReference type="Proteomes" id="UP001305779"/>
    </source>
</evidence>
<protein>
    <recommendedName>
        <fullName evidence="2">BTB domain-containing protein</fullName>
    </recommendedName>
</protein>
<gene>
    <name evidence="3" type="ORF">PRZ48_013016</name>
</gene>
<dbReference type="Proteomes" id="UP001305779">
    <property type="component" value="Unassembled WGS sequence"/>
</dbReference>
<dbReference type="PANTHER" id="PTHR47843">
    <property type="entry name" value="BTB DOMAIN-CONTAINING PROTEIN-RELATED"/>
    <property type="match status" value="1"/>
</dbReference>
<dbReference type="SUPFAM" id="SSF54695">
    <property type="entry name" value="POZ domain"/>
    <property type="match status" value="1"/>
</dbReference>
<dbReference type="CDD" id="cd18186">
    <property type="entry name" value="BTB_POZ_ZBTB_KLHL-like"/>
    <property type="match status" value="1"/>
</dbReference>
<dbReference type="PROSITE" id="PS50097">
    <property type="entry name" value="BTB"/>
    <property type="match status" value="1"/>
</dbReference>
<evidence type="ECO:0000313" key="3">
    <source>
        <dbReference type="EMBL" id="KAK4495748.1"/>
    </source>
</evidence>
<proteinExistence type="predicted"/>
<comment type="caution">
    <text evidence="3">The sequence shown here is derived from an EMBL/GenBank/DDBJ whole genome shotgun (WGS) entry which is preliminary data.</text>
</comment>
<feature type="domain" description="BTB" evidence="2">
    <location>
        <begin position="15"/>
        <end position="85"/>
    </location>
</feature>
<dbReference type="PANTHER" id="PTHR47843:SF2">
    <property type="entry name" value="BTB DOMAIN-CONTAINING PROTEIN"/>
    <property type="match status" value="1"/>
</dbReference>
<dbReference type="InterPro" id="IPR000210">
    <property type="entry name" value="BTB/POZ_dom"/>
</dbReference>
<organism evidence="3 4">
    <name type="scientific">Zasmidium cellare</name>
    <name type="common">Wine cellar mold</name>
    <name type="synonym">Racodium cellare</name>
    <dbReference type="NCBI Taxonomy" id="395010"/>
    <lineage>
        <taxon>Eukaryota</taxon>
        <taxon>Fungi</taxon>
        <taxon>Dikarya</taxon>
        <taxon>Ascomycota</taxon>
        <taxon>Pezizomycotina</taxon>
        <taxon>Dothideomycetes</taxon>
        <taxon>Dothideomycetidae</taxon>
        <taxon>Mycosphaerellales</taxon>
        <taxon>Mycosphaerellaceae</taxon>
        <taxon>Zasmidium</taxon>
    </lineage>
</organism>
<dbReference type="InterPro" id="IPR011333">
    <property type="entry name" value="SKP1/BTB/POZ_sf"/>
</dbReference>
<accession>A0ABR0E3R1</accession>
<name>A0ABR0E3R1_ZASCE</name>
<dbReference type="Gene3D" id="3.30.710.10">
    <property type="entry name" value="Potassium Channel Kv1.1, Chain A"/>
    <property type="match status" value="1"/>
</dbReference>
<evidence type="ECO:0000256" key="1">
    <source>
        <dbReference type="SAM" id="MobiDB-lite"/>
    </source>
</evidence>
<evidence type="ECO:0000259" key="2">
    <source>
        <dbReference type="PROSITE" id="PS50097"/>
    </source>
</evidence>
<feature type="region of interest" description="Disordered" evidence="1">
    <location>
        <begin position="191"/>
        <end position="210"/>
    </location>
</feature>
<reference evidence="3 4" key="1">
    <citation type="journal article" date="2023" name="G3 (Bethesda)">
        <title>A chromosome-level genome assembly of Zasmidium syzygii isolated from banana leaves.</title>
        <authorList>
            <person name="van Westerhoven A.C."/>
            <person name="Mehrabi R."/>
            <person name="Talebi R."/>
            <person name="Steentjes M.B.F."/>
            <person name="Corcolon B."/>
            <person name="Chong P.A."/>
            <person name="Kema G.H.J."/>
            <person name="Seidl M.F."/>
        </authorList>
    </citation>
    <scope>NUCLEOTIDE SEQUENCE [LARGE SCALE GENOMIC DNA]</scope>
    <source>
        <strain evidence="3 4">P124</strain>
    </source>
</reference>
<dbReference type="EMBL" id="JAXOVC010000011">
    <property type="protein sequence ID" value="KAK4495748.1"/>
    <property type="molecule type" value="Genomic_DNA"/>
</dbReference>